<dbReference type="RefSeq" id="WP_337095512.1">
    <property type="nucleotide sequence ID" value="NZ_JAPYKO010000021.1"/>
</dbReference>
<evidence type="ECO:0000313" key="2">
    <source>
        <dbReference type="Proteomes" id="UP001366503"/>
    </source>
</evidence>
<evidence type="ECO:0008006" key="3">
    <source>
        <dbReference type="Google" id="ProtNLM"/>
    </source>
</evidence>
<proteinExistence type="predicted"/>
<name>A0ABU8KHY3_9HYPH</name>
<comment type="caution">
    <text evidence="1">The sequence shown here is derived from an EMBL/GenBank/DDBJ whole genome shotgun (WGS) entry which is preliminary data.</text>
</comment>
<keyword evidence="2" id="KW-1185">Reference proteome</keyword>
<gene>
    <name evidence="1" type="ORF">O7A05_24570</name>
</gene>
<organism evidence="1 2">
    <name type="scientific">Mesorhizobium argentiipisi</name>
    <dbReference type="NCBI Taxonomy" id="3015175"/>
    <lineage>
        <taxon>Bacteria</taxon>
        <taxon>Pseudomonadati</taxon>
        <taxon>Pseudomonadota</taxon>
        <taxon>Alphaproteobacteria</taxon>
        <taxon>Hyphomicrobiales</taxon>
        <taxon>Phyllobacteriaceae</taxon>
        <taxon>Mesorhizobium</taxon>
    </lineage>
</organism>
<dbReference type="Proteomes" id="UP001366503">
    <property type="component" value="Unassembled WGS sequence"/>
</dbReference>
<evidence type="ECO:0000313" key="1">
    <source>
        <dbReference type="EMBL" id="MEI9405313.1"/>
    </source>
</evidence>
<reference evidence="1 2" key="1">
    <citation type="submission" date="2022-12" db="EMBL/GenBank/DDBJ databases">
        <authorList>
            <person name="Muema E."/>
        </authorList>
    </citation>
    <scope>NUCLEOTIDE SEQUENCE [LARGE SCALE GENOMIC DNA]</scope>
    <source>
        <strain evidence="2">1330</strain>
    </source>
</reference>
<sequence>MINKEEVVGRALKQAVIATFLSFAVAGCTTVAPTVEPAPTTKYRTKAVRTTTEPKVKVVQQKKVTAKKLVKPVTTETAPVIEPLGGSGGGGGGGW</sequence>
<accession>A0ABU8KHY3</accession>
<dbReference type="PROSITE" id="PS51257">
    <property type="entry name" value="PROKAR_LIPOPROTEIN"/>
    <property type="match status" value="1"/>
</dbReference>
<dbReference type="EMBL" id="JAPYKO010000021">
    <property type="protein sequence ID" value="MEI9405313.1"/>
    <property type="molecule type" value="Genomic_DNA"/>
</dbReference>
<protein>
    <recommendedName>
        <fullName evidence="3">Lipoprotein</fullName>
    </recommendedName>
</protein>